<dbReference type="Proteomes" id="UP000324222">
    <property type="component" value="Unassembled WGS sequence"/>
</dbReference>
<protein>
    <submittedName>
        <fullName evidence="2">Uncharacterized protein</fullName>
    </submittedName>
</protein>
<dbReference type="EMBL" id="VSRR010002003">
    <property type="protein sequence ID" value="MPC29034.1"/>
    <property type="molecule type" value="Genomic_DNA"/>
</dbReference>
<gene>
    <name evidence="2" type="ORF">E2C01_022250</name>
</gene>
<name>A0A5B7E8E8_PORTR</name>
<feature type="region of interest" description="Disordered" evidence="1">
    <location>
        <begin position="49"/>
        <end position="72"/>
    </location>
</feature>
<feature type="compositionally biased region" description="Low complexity" evidence="1">
    <location>
        <begin position="49"/>
        <end position="69"/>
    </location>
</feature>
<accession>A0A5B7E8E8</accession>
<sequence length="192" mass="20807">MRLGQPPSILRPSVHTTTTTTTTTTITISTSTSTSTCTSISISYSTSTSTYTSTSTSTSTNTTTTTCSSPTLHNEDKELDKRLPIGEHPPSCRHLHNKLHCAAPTHPPTHLPTPTPPGWEPLEICAPLPGSLRYDQHVLTKVTEVCLSICSLSRRRRCTEFSLPFPNCCGRAPLQPHPAALLHPIDTPNAEK</sequence>
<dbReference type="AlphaFoldDB" id="A0A5B7E8E8"/>
<feature type="region of interest" description="Disordered" evidence="1">
    <location>
        <begin position="1"/>
        <end position="21"/>
    </location>
</feature>
<keyword evidence="3" id="KW-1185">Reference proteome</keyword>
<comment type="caution">
    <text evidence="2">The sequence shown here is derived from an EMBL/GenBank/DDBJ whole genome shotgun (WGS) entry which is preliminary data.</text>
</comment>
<evidence type="ECO:0000313" key="3">
    <source>
        <dbReference type="Proteomes" id="UP000324222"/>
    </source>
</evidence>
<reference evidence="2 3" key="1">
    <citation type="submission" date="2019-05" db="EMBL/GenBank/DDBJ databases">
        <title>Another draft genome of Portunus trituberculatus and its Hox gene families provides insights of decapod evolution.</title>
        <authorList>
            <person name="Jeong J.-H."/>
            <person name="Song I."/>
            <person name="Kim S."/>
            <person name="Choi T."/>
            <person name="Kim D."/>
            <person name="Ryu S."/>
            <person name="Kim W."/>
        </authorList>
    </citation>
    <scope>NUCLEOTIDE SEQUENCE [LARGE SCALE GENOMIC DNA]</scope>
    <source>
        <tissue evidence="2">Muscle</tissue>
    </source>
</reference>
<evidence type="ECO:0000313" key="2">
    <source>
        <dbReference type="EMBL" id="MPC29034.1"/>
    </source>
</evidence>
<proteinExistence type="predicted"/>
<organism evidence="2 3">
    <name type="scientific">Portunus trituberculatus</name>
    <name type="common">Swimming crab</name>
    <name type="synonym">Neptunus trituberculatus</name>
    <dbReference type="NCBI Taxonomy" id="210409"/>
    <lineage>
        <taxon>Eukaryota</taxon>
        <taxon>Metazoa</taxon>
        <taxon>Ecdysozoa</taxon>
        <taxon>Arthropoda</taxon>
        <taxon>Crustacea</taxon>
        <taxon>Multicrustacea</taxon>
        <taxon>Malacostraca</taxon>
        <taxon>Eumalacostraca</taxon>
        <taxon>Eucarida</taxon>
        <taxon>Decapoda</taxon>
        <taxon>Pleocyemata</taxon>
        <taxon>Brachyura</taxon>
        <taxon>Eubrachyura</taxon>
        <taxon>Portunoidea</taxon>
        <taxon>Portunidae</taxon>
        <taxon>Portuninae</taxon>
        <taxon>Portunus</taxon>
    </lineage>
</organism>
<evidence type="ECO:0000256" key="1">
    <source>
        <dbReference type="SAM" id="MobiDB-lite"/>
    </source>
</evidence>